<dbReference type="Pfam" id="PF04883">
    <property type="entry name" value="HK97-gp10_like"/>
    <property type="match status" value="1"/>
</dbReference>
<dbReference type="Proteomes" id="UP000229119">
    <property type="component" value="Segment"/>
</dbReference>
<dbReference type="InterPro" id="IPR010064">
    <property type="entry name" value="HK97-gp10_tail"/>
</dbReference>
<evidence type="ECO:0000313" key="2">
    <source>
        <dbReference type="Proteomes" id="UP000229119"/>
    </source>
</evidence>
<keyword evidence="2" id="KW-1185">Reference proteome</keyword>
<reference evidence="1 2" key="1">
    <citation type="submission" date="2017-09" db="EMBL/GenBank/DDBJ databases">
        <title>Complete genomic sequence of the temperate bacteriophage LJ isolated from Lactobacillus casei.</title>
        <authorList>
            <person name="Yu M."/>
            <person name="Qi R."/>
            <person name="Jiang X."/>
            <person name="Tang T."/>
            <person name="Qiao X."/>
            <person name="Jiang Y."/>
            <person name="Wang L."/>
            <person name="Tang L."/>
            <person name="Xu Y."/>
            <person name="Li Y."/>
        </authorList>
    </citation>
    <scope>NUCLEOTIDE SEQUENCE [LARGE SCALE GENOMIC DNA]</scope>
</reference>
<protein>
    <recommendedName>
        <fullName evidence="3">Head-tail joining protein</fullName>
    </recommendedName>
</protein>
<proteinExistence type="predicted"/>
<dbReference type="EMBL" id="MF999224">
    <property type="protein sequence ID" value="ATN93904.1"/>
    <property type="molecule type" value="Genomic_DNA"/>
</dbReference>
<sequence length="128" mass="14032">MGVKVTGDAELLANLNKLQFGVAKEARAAVRDGAQKFADKLKSNTPEWDGETDMKGHLKNDIQLSSVRETSGVTEVDVGYGKDTGWRAHFPNSGTSMQDPQHFIEETQEVMRPVVIATFLSHLKEGGM</sequence>
<name>A0A2D1GPI2_9CAUD</name>
<accession>A0A2D1GPI2</accession>
<evidence type="ECO:0000313" key="1">
    <source>
        <dbReference type="EMBL" id="ATN93904.1"/>
    </source>
</evidence>
<dbReference type="NCBIfam" id="TIGR01725">
    <property type="entry name" value="phge_HK97_gp10"/>
    <property type="match status" value="1"/>
</dbReference>
<evidence type="ECO:0008006" key="3">
    <source>
        <dbReference type="Google" id="ProtNLM"/>
    </source>
</evidence>
<gene>
    <name evidence="1" type="ORF">LJ_44</name>
</gene>
<organism evidence="1 2">
    <name type="scientific">Lactobacillus phage LJ</name>
    <dbReference type="NCBI Taxonomy" id="2041454"/>
    <lineage>
        <taxon>Viruses</taxon>
        <taxon>Duplodnaviria</taxon>
        <taxon>Heunggongvirae</taxon>
        <taxon>Uroviricota</taxon>
        <taxon>Caudoviricetes</taxon>
        <taxon>Junavirus</taxon>
        <taxon>Junavirus LJ</taxon>
    </lineage>
</organism>